<feature type="compositionally biased region" description="Basic and acidic residues" evidence="1">
    <location>
        <begin position="81"/>
        <end position="91"/>
    </location>
</feature>
<dbReference type="EMBL" id="BT147859">
    <property type="protein sequence ID" value="AFK47653.1"/>
    <property type="molecule type" value="mRNA"/>
</dbReference>
<organism evidence="2">
    <name type="scientific">Lotus japonicus</name>
    <name type="common">Lotus corniculatus var. japonicus</name>
    <dbReference type="NCBI Taxonomy" id="34305"/>
    <lineage>
        <taxon>Eukaryota</taxon>
        <taxon>Viridiplantae</taxon>
        <taxon>Streptophyta</taxon>
        <taxon>Embryophyta</taxon>
        <taxon>Tracheophyta</taxon>
        <taxon>Spermatophyta</taxon>
        <taxon>Magnoliopsida</taxon>
        <taxon>eudicotyledons</taxon>
        <taxon>Gunneridae</taxon>
        <taxon>Pentapetalae</taxon>
        <taxon>rosids</taxon>
        <taxon>fabids</taxon>
        <taxon>Fabales</taxon>
        <taxon>Fabaceae</taxon>
        <taxon>Papilionoideae</taxon>
        <taxon>50 kb inversion clade</taxon>
        <taxon>NPAAA clade</taxon>
        <taxon>Hologalegina</taxon>
        <taxon>robinioid clade</taxon>
        <taxon>Loteae</taxon>
        <taxon>Lotus</taxon>
    </lineage>
</organism>
<feature type="region of interest" description="Disordered" evidence="1">
    <location>
        <begin position="1"/>
        <end position="122"/>
    </location>
</feature>
<evidence type="ECO:0000313" key="2">
    <source>
        <dbReference type="EMBL" id="AFK47653.1"/>
    </source>
</evidence>
<reference evidence="2" key="1">
    <citation type="submission" date="2012-05" db="EMBL/GenBank/DDBJ databases">
        <authorList>
            <person name="Krishnakumar V."/>
            <person name="Cheung F."/>
            <person name="Xiao Y."/>
            <person name="Chan A."/>
            <person name="Moskal W.A."/>
            <person name="Town C.D."/>
        </authorList>
    </citation>
    <scope>NUCLEOTIDE SEQUENCE</scope>
</reference>
<accession>I3T561</accession>
<proteinExistence type="evidence at transcript level"/>
<feature type="compositionally biased region" description="Polar residues" evidence="1">
    <location>
        <begin position="92"/>
        <end position="104"/>
    </location>
</feature>
<dbReference type="AlphaFoldDB" id="I3T561"/>
<evidence type="ECO:0000256" key="1">
    <source>
        <dbReference type="SAM" id="MobiDB-lite"/>
    </source>
</evidence>
<sequence>MDSKNMTIALEEVKITDQTEQPRAPKGLVKNKNAKAPSSSGVHASLTKRSKNGKDKQPSSAVSNVTLALGSRPRQSIKGRPFNDRQSEMAKHSSTSDGASSEVTTAKKKPKSLNKGPIRLSSKRSRIFFWGHRRCQTS</sequence>
<name>I3T561_LOTJA</name>
<protein>
    <submittedName>
        <fullName evidence="2">Uncharacterized protein</fullName>
    </submittedName>
</protein>